<dbReference type="InParanoid" id="A0A6L2PJF2"/>
<name>A0A6L2PJF2_COPFO</name>
<dbReference type="InterPro" id="IPR043502">
    <property type="entry name" value="DNA/RNA_pol_sf"/>
</dbReference>
<dbReference type="GO" id="GO:0042575">
    <property type="term" value="C:DNA polymerase complex"/>
    <property type="evidence" value="ECO:0007669"/>
    <property type="project" value="UniProtKB-ARBA"/>
</dbReference>
<dbReference type="Gene3D" id="1.10.340.70">
    <property type="match status" value="1"/>
</dbReference>
<feature type="domain" description="Integrase catalytic" evidence="8">
    <location>
        <begin position="591"/>
        <end position="697"/>
    </location>
</feature>
<evidence type="ECO:0000313" key="10">
    <source>
        <dbReference type="Proteomes" id="UP000502823"/>
    </source>
</evidence>
<dbReference type="AlphaFoldDB" id="A0A6L2PJF2"/>
<evidence type="ECO:0000256" key="2">
    <source>
        <dbReference type="ARBA" id="ARBA00022679"/>
    </source>
</evidence>
<accession>A0A6L2PJF2</accession>
<keyword evidence="6" id="KW-0378">Hydrolase</keyword>
<dbReference type="Pfam" id="PF17921">
    <property type="entry name" value="Integrase_H2C2"/>
    <property type="match status" value="1"/>
</dbReference>
<keyword evidence="5" id="KW-0255">Endonuclease</keyword>
<evidence type="ECO:0000256" key="6">
    <source>
        <dbReference type="ARBA" id="ARBA00022801"/>
    </source>
</evidence>
<evidence type="ECO:0000256" key="3">
    <source>
        <dbReference type="ARBA" id="ARBA00022695"/>
    </source>
</evidence>
<dbReference type="InterPro" id="IPR001584">
    <property type="entry name" value="Integrase_cat-core"/>
</dbReference>
<dbReference type="GO" id="GO:0003964">
    <property type="term" value="F:RNA-directed DNA polymerase activity"/>
    <property type="evidence" value="ECO:0007669"/>
    <property type="project" value="UniProtKB-EC"/>
</dbReference>
<dbReference type="FunFam" id="3.30.70.270:FF:000020">
    <property type="entry name" value="Transposon Tf2-6 polyprotein-like Protein"/>
    <property type="match status" value="1"/>
</dbReference>
<dbReference type="EMBL" id="BLKM01000383">
    <property type="protein sequence ID" value="GFG32721.1"/>
    <property type="molecule type" value="Genomic_DNA"/>
</dbReference>
<dbReference type="Gene3D" id="3.30.420.10">
    <property type="entry name" value="Ribonuclease H-like superfamily/Ribonuclease H"/>
    <property type="match status" value="1"/>
</dbReference>
<dbReference type="OrthoDB" id="7700898at2759"/>
<dbReference type="Gene3D" id="3.30.70.270">
    <property type="match status" value="2"/>
</dbReference>
<reference evidence="10" key="1">
    <citation type="submission" date="2020-01" db="EMBL/GenBank/DDBJ databases">
        <title>Draft genome sequence of the Termite Coptotermes fromosanus.</title>
        <authorList>
            <person name="Itakura S."/>
            <person name="Yosikawa Y."/>
            <person name="Umezawa K."/>
        </authorList>
    </citation>
    <scope>NUCLEOTIDE SEQUENCE [LARGE SCALE GENOMIC DNA]</scope>
</reference>
<dbReference type="GO" id="GO:0003676">
    <property type="term" value="F:nucleic acid binding"/>
    <property type="evidence" value="ECO:0007669"/>
    <property type="project" value="InterPro"/>
</dbReference>
<evidence type="ECO:0000256" key="5">
    <source>
        <dbReference type="ARBA" id="ARBA00022759"/>
    </source>
</evidence>
<keyword evidence="7" id="KW-0695">RNA-directed DNA polymerase</keyword>
<keyword evidence="10" id="KW-1185">Reference proteome</keyword>
<dbReference type="SUPFAM" id="SSF56672">
    <property type="entry name" value="DNA/RNA polymerases"/>
    <property type="match status" value="1"/>
</dbReference>
<dbReference type="GO" id="GO:0015074">
    <property type="term" value="P:DNA integration"/>
    <property type="evidence" value="ECO:0007669"/>
    <property type="project" value="InterPro"/>
</dbReference>
<comment type="caution">
    <text evidence="9">The sequence shown here is derived from an EMBL/GenBank/DDBJ whole genome shotgun (WGS) entry which is preliminary data.</text>
</comment>
<proteinExistence type="predicted"/>
<dbReference type="InterPro" id="IPR043128">
    <property type="entry name" value="Rev_trsase/Diguanyl_cyclase"/>
</dbReference>
<dbReference type="Pfam" id="PF17917">
    <property type="entry name" value="RT_RNaseH"/>
    <property type="match status" value="1"/>
</dbReference>
<keyword evidence="2" id="KW-0808">Transferase</keyword>
<dbReference type="CDD" id="cd09274">
    <property type="entry name" value="RNase_HI_RT_Ty3"/>
    <property type="match status" value="1"/>
</dbReference>
<dbReference type="PANTHER" id="PTHR37984:SF5">
    <property type="entry name" value="PROTEIN NYNRIN-LIKE"/>
    <property type="match status" value="1"/>
</dbReference>
<dbReference type="EC" id="2.7.7.49" evidence="1"/>
<sequence length="720" mass="83403">MNPQDDRIITSDQLRAKVCENNKLSLQQREEIYGLLLKYQQHLTKRPGRCSVFEYEFQIEGDMPTNANFRPIPFALRAPVRVHVQAMLRDGILEESYSAYVNPLTLVHLEGKSIRICIDARRINKLIVGDRVKSRVYQFASVPYDFKNSLSAFMWALETVLSDDVVNDHVITYVDDLLIHSTSFSDHMEHLDRVFHKLTTARFTINASKCHFCKPEVKFLGHIICDKTVKADPDRIEAILRYPVPRNQKQLRKFLGVCNFHQQFILNYASYVEPLLVLLRKGNKWSWSKALQNAFEILRAKFAESIHLVHPDENKGYIIHTDASGRAIAGVLLQKDDDGHYYIVSTASRVLNAAEQRYSTCECELLAIVYALDRFKVYIYGHKIVLCTDNKSLIFVHKCVITSKRVARWMLNIQECDIEIRHIKGVQNHLADVLSRNPTGLTDEEIRNLTRPDQVMVHSVQLYVDKTIGKELKDLAVLQDTDPRLAAIKKEVTTHPTTTQHRYLLTDNVIYSKGDKDRTRWKAMLPTCIETKIFKFVHYTLGYLGVDKCLEEIRYVFQVRNLGKNLRRFIASCDVYQRVKHPNRSFTIEEMHHFPRGLGDVCAVDIYGSLPVSKRNVQYVFVCYDVFSKFVKLYALKSATTKACLNKLVNQYFGNVVKPNVILPDNGSQFRSSSWRKQLQHYGVDVRCTPIRHPESNPSERCMRELSKFCRIYCNDNHKK</sequence>
<evidence type="ECO:0000256" key="1">
    <source>
        <dbReference type="ARBA" id="ARBA00012493"/>
    </source>
</evidence>
<evidence type="ECO:0000259" key="8">
    <source>
        <dbReference type="PROSITE" id="PS50994"/>
    </source>
</evidence>
<evidence type="ECO:0000256" key="4">
    <source>
        <dbReference type="ARBA" id="ARBA00022722"/>
    </source>
</evidence>
<dbReference type="InterPro" id="IPR036397">
    <property type="entry name" value="RNaseH_sf"/>
</dbReference>
<dbReference type="CDD" id="cd01647">
    <property type="entry name" value="RT_LTR"/>
    <property type="match status" value="1"/>
</dbReference>
<dbReference type="Pfam" id="PF00665">
    <property type="entry name" value="rve"/>
    <property type="match status" value="1"/>
</dbReference>
<dbReference type="SUPFAM" id="SSF53098">
    <property type="entry name" value="Ribonuclease H-like"/>
    <property type="match status" value="1"/>
</dbReference>
<dbReference type="InterPro" id="IPR000477">
    <property type="entry name" value="RT_dom"/>
</dbReference>
<gene>
    <name evidence="9" type="ORF">Cfor_04169</name>
</gene>
<dbReference type="InterPro" id="IPR050951">
    <property type="entry name" value="Retrovirus_Pol_polyprotein"/>
</dbReference>
<dbReference type="PANTHER" id="PTHR37984">
    <property type="entry name" value="PROTEIN CBG26694"/>
    <property type="match status" value="1"/>
</dbReference>
<dbReference type="InterPro" id="IPR041373">
    <property type="entry name" value="RT_RNaseH"/>
</dbReference>
<dbReference type="Pfam" id="PF00078">
    <property type="entry name" value="RVT_1"/>
    <property type="match status" value="1"/>
</dbReference>
<protein>
    <recommendedName>
        <fullName evidence="1">RNA-directed DNA polymerase</fullName>
        <ecNumber evidence="1">2.7.7.49</ecNumber>
    </recommendedName>
</protein>
<keyword evidence="4" id="KW-0540">Nuclease</keyword>
<dbReference type="InterPro" id="IPR041588">
    <property type="entry name" value="Integrase_H2C2"/>
</dbReference>
<evidence type="ECO:0000313" key="9">
    <source>
        <dbReference type="EMBL" id="GFG32721.1"/>
    </source>
</evidence>
<dbReference type="InterPro" id="IPR012337">
    <property type="entry name" value="RNaseH-like_sf"/>
</dbReference>
<keyword evidence="3" id="KW-0548">Nucleotidyltransferase</keyword>
<dbReference type="PROSITE" id="PS50994">
    <property type="entry name" value="INTEGRASE"/>
    <property type="match status" value="1"/>
</dbReference>
<dbReference type="Proteomes" id="UP000502823">
    <property type="component" value="Unassembled WGS sequence"/>
</dbReference>
<organism evidence="9 10">
    <name type="scientific">Coptotermes formosanus</name>
    <name type="common">Formosan subterranean termite</name>
    <dbReference type="NCBI Taxonomy" id="36987"/>
    <lineage>
        <taxon>Eukaryota</taxon>
        <taxon>Metazoa</taxon>
        <taxon>Ecdysozoa</taxon>
        <taxon>Arthropoda</taxon>
        <taxon>Hexapoda</taxon>
        <taxon>Insecta</taxon>
        <taxon>Pterygota</taxon>
        <taxon>Neoptera</taxon>
        <taxon>Polyneoptera</taxon>
        <taxon>Dictyoptera</taxon>
        <taxon>Blattodea</taxon>
        <taxon>Blattoidea</taxon>
        <taxon>Termitoidae</taxon>
        <taxon>Rhinotermitidae</taxon>
        <taxon>Coptotermes</taxon>
    </lineage>
</organism>
<evidence type="ECO:0000256" key="7">
    <source>
        <dbReference type="ARBA" id="ARBA00022918"/>
    </source>
</evidence>
<dbReference type="Gene3D" id="3.10.10.10">
    <property type="entry name" value="HIV Type 1 Reverse Transcriptase, subunit A, domain 1"/>
    <property type="match status" value="2"/>
</dbReference>